<evidence type="ECO:0000256" key="2">
    <source>
        <dbReference type="ARBA" id="ARBA00011899"/>
    </source>
</evidence>
<comment type="pathway">
    <text evidence="8">Amino-sugar metabolism; N-acetylneuraminate degradation; D-fructose 6-phosphate from N-acetylneuraminate: step 4/5.</text>
</comment>
<gene>
    <name evidence="14" type="ORF">A7K91_10000</name>
</gene>
<comment type="cofactor">
    <cofactor evidence="12">
        <name>a divalent metal cation</name>
        <dbReference type="ChEBI" id="CHEBI:60240"/>
    </cofactor>
    <text evidence="12">Binds 1 divalent metal cation per subunit.</text>
</comment>
<keyword evidence="6 9" id="KW-0119">Carbohydrate metabolism</keyword>
<evidence type="ECO:0000256" key="10">
    <source>
        <dbReference type="PIRSR" id="PIRSR038994-1"/>
    </source>
</evidence>
<evidence type="ECO:0000256" key="6">
    <source>
        <dbReference type="ARBA" id="ARBA00023277"/>
    </source>
</evidence>
<keyword evidence="4 12" id="KW-0479">Metal-binding</keyword>
<evidence type="ECO:0000256" key="9">
    <source>
        <dbReference type="PIRNR" id="PIRNR038994"/>
    </source>
</evidence>
<evidence type="ECO:0000256" key="5">
    <source>
        <dbReference type="ARBA" id="ARBA00022801"/>
    </source>
</evidence>
<feature type="binding site" evidence="11">
    <location>
        <position position="161"/>
    </location>
    <ligand>
        <name>substrate</name>
    </ligand>
</feature>
<dbReference type="RefSeq" id="WP_068679122.1">
    <property type="nucleotide sequence ID" value="NZ_LYPA01000025.1"/>
</dbReference>
<dbReference type="Proteomes" id="UP000092024">
    <property type="component" value="Unassembled WGS sequence"/>
</dbReference>
<dbReference type="AlphaFoldDB" id="A0A1A5YSY9"/>
<comment type="catalytic activity">
    <reaction evidence="7">
        <text>N-acetyl-D-glucosamine 6-phosphate + H2O = D-glucosamine 6-phosphate + acetate</text>
        <dbReference type="Rhea" id="RHEA:22936"/>
        <dbReference type="ChEBI" id="CHEBI:15377"/>
        <dbReference type="ChEBI" id="CHEBI:30089"/>
        <dbReference type="ChEBI" id="CHEBI:57513"/>
        <dbReference type="ChEBI" id="CHEBI:58725"/>
        <dbReference type="EC" id="3.5.1.25"/>
    </reaction>
</comment>
<dbReference type="GO" id="GO:0008448">
    <property type="term" value="F:N-acetylglucosamine-6-phosphate deacetylase activity"/>
    <property type="evidence" value="ECO:0007669"/>
    <property type="project" value="UniProtKB-EC"/>
</dbReference>
<feature type="binding site" evidence="11">
    <location>
        <position position="248"/>
    </location>
    <ligand>
        <name>substrate</name>
    </ligand>
</feature>
<accession>A0A1A5YSY9</accession>
<dbReference type="FunFam" id="3.20.20.140:FF:000004">
    <property type="entry name" value="N-acetylglucosamine-6-phosphate deacetylase"/>
    <property type="match status" value="1"/>
</dbReference>
<evidence type="ECO:0000259" key="13">
    <source>
        <dbReference type="Pfam" id="PF01979"/>
    </source>
</evidence>
<dbReference type="PANTHER" id="PTHR11113">
    <property type="entry name" value="N-ACETYLGLUCOSAMINE-6-PHOSPHATE DEACETYLASE"/>
    <property type="match status" value="1"/>
</dbReference>
<dbReference type="OrthoDB" id="9776488at2"/>
<keyword evidence="15" id="KW-1185">Reference proteome</keyword>
<comment type="caution">
    <text evidence="14">The sequence shown here is derived from an EMBL/GenBank/DDBJ whole genome shotgun (WGS) entry which is preliminary data.</text>
</comment>
<feature type="active site" description="Proton donor/acceptor" evidence="10">
    <location>
        <position position="295"/>
    </location>
</feature>
<dbReference type="EMBL" id="LYPA01000025">
    <property type="protein sequence ID" value="OBR68520.1"/>
    <property type="molecule type" value="Genomic_DNA"/>
</dbReference>
<dbReference type="Pfam" id="PF01979">
    <property type="entry name" value="Amidohydro_1"/>
    <property type="match status" value="1"/>
</dbReference>
<dbReference type="CDD" id="cd00854">
    <property type="entry name" value="NagA"/>
    <property type="match status" value="1"/>
</dbReference>
<keyword evidence="5 9" id="KW-0378">Hydrolase</keyword>
<evidence type="ECO:0000313" key="14">
    <source>
        <dbReference type="EMBL" id="OBR68520.1"/>
    </source>
</evidence>
<dbReference type="GO" id="GO:0046872">
    <property type="term" value="F:metal ion binding"/>
    <property type="evidence" value="ECO:0007669"/>
    <property type="project" value="UniProtKB-KW"/>
</dbReference>
<dbReference type="EC" id="3.5.1.25" evidence="2"/>
<comment type="similarity">
    <text evidence="1 9">Belongs to the metallo-dependent hydrolases superfamily. NagA family.</text>
</comment>
<dbReference type="PANTHER" id="PTHR11113:SF14">
    <property type="entry name" value="N-ACETYLGLUCOSAMINE-6-PHOSPHATE DEACETYLASE"/>
    <property type="match status" value="1"/>
</dbReference>
<dbReference type="NCBIfam" id="TIGR00221">
    <property type="entry name" value="nagA"/>
    <property type="match status" value="1"/>
</dbReference>
<evidence type="ECO:0000256" key="11">
    <source>
        <dbReference type="PIRSR" id="PIRSR038994-2"/>
    </source>
</evidence>
<organism evidence="14 15">
    <name type="scientific">Paenibacillus oryzae</name>
    <dbReference type="NCBI Taxonomy" id="1844972"/>
    <lineage>
        <taxon>Bacteria</taxon>
        <taxon>Bacillati</taxon>
        <taxon>Bacillota</taxon>
        <taxon>Bacilli</taxon>
        <taxon>Bacillales</taxon>
        <taxon>Paenibacillaceae</taxon>
        <taxon>Paenibacillus</taxon>
    </lineage>
</organism>
<dbReference type="SUPFAM" id="SSF51338">
    <property type="entry name" value="Composite domain of metallo-dependent hydrolases"/>
    <property type="match status" value="1"/>
</dbReference>
<evidence type="ECO:0000256" key="7">
    <source>
        <dbReference type="ARBA" id="ARBA00047647"/>
    </source>
</evidence>
<dbReference type="Gene3D" id="2.30.40.10">
    <property type="entry name" value="Urease, subunit C, domain 1"/>
    <property type="match status" value="1"/>
</dbReference>
<evidence type="ECO:0000256" key="8">
    <source>
        <dbReference type="ARBA" id="ARBA00060590"/>
    </source>
</evidence>
<dbReference type="InterPro" id="IPR032466">
    <property type="entry name" value="Metal_Hydrolase"/>
</dbReference>
<evidence type="ECO:0000313" key="15">
    <source>
        <dbReference type="Proteomes" id="UP000092024"/>
    </source>
</evidence>
<feature type="binding site" evidence="11">
    <location>
        <position position="272"/>
    </location>
    <ligand>
        <name>substrate</name>
    </ligand>
</feature>
<dbReference type="Gene3D" id="3.20.20.140">
    <property type="entry name" value="Metal-dependent hydrolases"/>
    <property type="match status" value="1"/>
</dbReference>
<dbReference type="GO" id="GO:0006046">
    <property type="term" value="P:N-acetylglucosamine catabolic process"/>
    <property type="evidence" value="ECO:0007669"/>
    <property type="project" value="TreeGrafter"/>
</dbReference>
<feature type="binding site" evidence="11">
    <location>
        <begin position="329"/>
        <end position="331"/>
    </location>
    <ligand>
        <name>substrate</name>
    </ligand>
</feature>
<feature type="binding site" evidence="12">
    <location>
        <position position="237"/>
    </location>
    <ligand>
        <name>Zn(2+)</name>
        <dbReference type="ChEBI" id="CHEBI:29105"/>
    </ligand>
</feature>
<dbReference type="InterPro" id="IPR011059">
    <property type="entry name" value="Metal-dep_hydrolase_composite"/>
</dbReference>
<evidence type="ECO:0000256" key="4">
    <source>
        <dbReference type="ARBA" id="ARBA00022723"/>
    </source>
</evidence>
<protein>
    <recommendedName>
        <fullName evidence="3">N-acetylglucosamine-6-phosphate deacetylase</fullName>
        <ecNumber evidence="2">3.5.1.25</ecNumber>
    </recommendedName>
</protein>
<feature type="binding site" evidence="12">
    <location>
        <position position="150"/>
    </location>
    <ligand>
        <name>Zn(2+)</name>
        <dbReference type="ChEBI" id="CHEBI:29105"/>
    </ligand>
</feature>
<feature type="binding site" evidence="11">
    <location>
        <begin position="240"/>
        <end position="241"/>
    </location>
    <ligand>
        <name>substrate</name>
    </ligand>
</feature>
<evidence type="ECO:0000256" key="3">
    <source>
        <dbReference type="ARBA" id="ARBA00018029"/>
    </source>
</evidence>
<dbReference type="InterPro" id="IPR006680">
    <property type="entry name" value="Amidohydro-rel"/>
</dbReference>
<dbReference type="PIRSF" id="PIRSF038994">
    <property type="entry name" value="NagA"/>
    <property type="match status" value="1"/>
</dbReference>
<reference evidence="14 15" key="1">
    <citation type="submission" date="2016-05" db="EMBL/GenBank/DDBJ databases">
        <title>Paenibacillus oryzae. sp. nov., isolated from the rice root.</title>
        <authorList>
            <person name="Zhang J."/>
            <person name="Zhang X."/>
        </authorList>
    </citation>
    <scope>NUCLEOTIDE SEQUENCE [LARGE SCALE GENOMIC DNA]</scope>
    <source>
        <strain evidence="14 15">1DrF-4</strain>
    </source>
</reference>
<dbReference type="InterPro" id="IPR003764">
    <property type="entry name" value="GlcNAc_6-P_deAcase"/>
</dbReference>
<dbReference type="SUPFAM" id="SSF51556">
    <property type="entry name" value="Metallo-dependent hydrolases"/>
    <property type="match status" value="1"/>
</dbReference>
<evidence type="ECO:0000256" key="12">
    <source>
        <dbReference type="PIRSR" id="PIRSR038994-3"/>
    </source>
</evidence>
<evidence type="ECO:0000256" key="1">
    <source>
        <dbReference type="ARBA" id="ARBA00010716"/>
    </source>
</evidence>
<proteinExistence type="inferred from homology"/>
<sequence>MNSNQKNLLITNVQIVTEQAVVTGHVKISGGIIESIIADNDHRDEARAAGDTGMADQGGYEGEIIDGKGGWLLPGFIDMHVHGGFGGDFMYANAESFDRITGFHASQGTTGMLATTMTASRKDIEKVLEAVSAYQKNGMLHAELLGVHLEGPFISEKWPGAQNPDYIADPQLEWLQQWAKAYPGLVKMVTMAPEKPGARESIAWLKSQGIIAAAGHTDAVYAEMIAAADCGLSHAVHTYNAMRGLHHREPGTLGAVLTTDSIYAEIIADGEHVHPAAISLLLCSKPKDKVILVTDAIEAAGMPDGEYELGGLPVVLRGGTARLKDSGALAGSSLSMIAALRYMVNVMKLPVTEASRMASGNPARELGLADMTGSIAVGKRADLVLTDLDFNVQQTILRGTSIFNAG</sequence>
<feature type="domain" description="Amidohydrolase-related" evidence="13">
    <location>
        <begin position="72"/>
        <end position="400"/>
    </location>
</feature>
<feature type="binding site" evidence="12">
    <location>
        <position position="216"/>
    </location>
    <ligand>
        <name>Zn(2+)</name>
        <dbReference type="ChEBI" id="CHEBI:29105"/>
    </ligand>
</feature>
<name>A0A1A5YSY9_9BACL</name>
<dbReference type="STRING" id="1844972.A7K91_10000"/>